<dbReference type="EMBL" id="ABYI02000034">
    <property type="protein sequence ID" value="EEG72961.1"/>
    <property type="molecule type" value="Genomic_DNA"/>
</dbReference>
<organism evidence="1 2">
    <name type="scientific">[Clostridium] hylemonae DSM 15053</name>
    <dbReference type="NCBI Taxonomy" id="553973"/>
    <lineage>
        <taxon>Bacteria</taxon>
        <taxon>Bacillati</taxon>
        <taxon>Bacillota</taxon>
        <taxon>Clostridia</taxon>
        <taxon>Lachnospirales</taxon>
        <taxon>Lachnospiraceae</taxon>
    </lineage>
</organism>
<comment type="caution">
    <text evidence="1">The sequence shown here is derived from an EMBL/GenBank/DDBJ whole genome shotgun (WGS) entry which is preliminary data.</text>
</comment>
<evidence type="ECO:0000313" key="1">
    <source>
        <dbReference type="EMBL" id="EEG72961.1"/>
    </source>
</evidence>
<proteinExistence type="predicted"/>
<evidence type="ECO:0000313" key="2">
    <source>
        <dbReference type="Proteomes" id="UP000004893"/>
    </source>
</evidence>
<reference evidence="1" key="1">
    <citation type="submission" date="2009-02" db="EMBL/GenBank/DDBJ databases">
        <authorList>
            <person name="Fulton L."/>
            <person name="Clifton S."/>
            <person name="Fulton B."/>
            <person name="Xu J."/>
            <person name="Minx P."/>
            <person name="Pepin K.H."/>
            <person name="Johnson M."/>
            <person name="Bhonagiri V."/>
            <person name="Nash W.E."/>
            <person name="Mardis E.R."/>
            <person name="Wilson R.K."/>
        </authorList>
    </citation>
    <scope>NUCLEOTIDE SEQUENCE [LARGE SCALE GENOMIC DNA]</scope>
    <source>
        <strain evidence="1">DSM 15053</strain>
    </source>
</reference>
<dbReference type="HOGENOM" id="CLU_181467_1_0_9"/>
<dbReference type="Proteomes" id="UP000004893">
    <property type="component" value="Unassembled WGS sequence"/>
</dbReference>
<accession>C0C4G8</accession>
<reference evidence="1" key="2">
    <citation type="submission" date="2013-06" db="EMBL/GenBank/DDBJ databases">
        <title>Draft genome sequence of Clostridium hylemonae (DSM 15053).</title>
        <authorList>
            <person name="Sudarsanam P."/>
            <person name="Ley R."/>
            <person name="Guruge J."/>
            <person name="Turnbaugh P.J."/>
            <person name="Mahowald M."/>
            <person name="Liep D."/>
            <person name="Gordon J."/>
        </authorList>
    </citation>
    <scope>NUCLEOTIDE SEQUENCE</scope>
    <source>
        <strain evidence="1">DSM 15053</strain>
    </source>
</reference>
<gene>
    <name evidence="1" type="ORF">CLOHYLEM_06984</name>
</gene>
<protein>
    <submittedName>
        <fullName evidence="1">Uncharacterized protein</fullName>
    </submittedName>
</protein>
<dbReference type="eggNOG" id="ENOG503350I">
    <property type="taxonomic scope" value="Bacteria"/>
</dbReference>
<keyword evidence="2" id="KW-1185">Reference proteome</keyword>
<sequence>MKVIVKTKDLNFRMPVPLRMAGFLIKKLPRSAFEKMRAEVPEPYACLITKENICMIVEECTDVLRENKGLEVVHVEAEDGTFVSIRL</sequence>
<name>C0C4G8_9FIRM</name>
<dbReference type="STRING" id="553973.CLOHYLEM_06984"/>
<dbReference type="OrthoDB" id="1973431at2"/>
<dbReference type="AlphaFoldDB" id="C0C4G8"/>
<dbReference type="RefSeq" id="WP_006444340.1">
    <property type="nucleotide sequence ID" value="NZ_CP036524.1"/>
</dbReference>